<sequence length="600" mass="67959">MGEKTSDKFLWSVVTGAFRKSWFQGLKGSAFVFLLIKLASAAHAYNSEEHTLIVDTGFDRLRQVHPEIVDYFPENGMSVIEGHGRLYRMHFVKAKALATGVVELASELQTEGADEVLSPGSAILSRHSEEELLPFLDPDMMPDAYSDSGQTQGNRRAQDKCLWLGYLQQTYNRNIFIPTQVPDSALYVSSFLSDEADLFTPGQLSALYGDMRRTTYCEKGKCFLSHEPIRSIQFPGSNLTSDQWCPRPVDAAEYLRAMASGLVPPMGRVGNTLANFTHVGNYHEAGWWGDELLRLANVNDWHFSNVAVAWYVGLHRLALIHMAKAVDDPAYMVKAMHLEANALHAFVDLFAFGHVVTHRDETSSRIIRWNKLNNHPVYQWSEFVIQSGGGLRNNDGRVTLDADSLSGLIEVKGSGYSMVAVPGLDRNDTMSSYRGPWARRAYNEERYHTVMNNAGAVVRNLNGDRFQMYGDGKLDKTPDVLRIASEGVKASFNSLFLFYEKIKNDELSIDRIDDALLYPDFFPALKRLPVYVEYDRNGYFTGRWTRYADFIDRLTDSRLVPEEWHKCQTAYLSGKDFFWPKKFKQACMLFPDIEPEADSA</sequence>
<gene>
    <name evidence="1" type="ORF">CI610_00135</name>
</gene>
<comment type="caution">
    <text evidence="1">The sequence shown here is derived from an EMBL/GenBank/DDBJ whole genome shotgun (WGS) entry which is preliminary data.</text>
</comment>
<proteinExistence type="predicted"/>
<dbReference type="EMBL" id="NSIT01000003">
    <property type="protein sequence ID" value="PJE80887.1"/>
    <property type="molecule type" value="Genomic_DNA"/>
</dbReference>
<accession>A0A2H9TCG5</accession>
<dbReference type="AlphaFoldDB" id="A0A2H9TCG5"/>
<organism evidence="1">
    <name type="scientific">invertebrate metagenome</name>
    <dbReference type="NCBI Taxonomy" id="1711999"/>
    <lineage>
        <taxon>unclassified sequences</taxon>
        <taxon>metagenomes</taxon>
        <taxon>organismal metagenomes</taxon>
    </lineage>
</organism>
<protein>
    <submittedName>
        <fullName evidence="1">Uncharacterized protein</fullName>
    </submittedName>
</protein>
<reference evidence="1" key="1">
    <citation type="journal article" date="2017" name="Appl. Environ. Microbiol.">
        <title>Molecular characterization of an Endozoicomonas-like organism causing infection in king scallop Pecten maximus L.</title>
        <authorList>
            <person name="Cano I."/>
            <person name="van Aerle R."/>
            <person name="Ross S."/>
            <person name="Verner-Jeffreys D.W."/>
            <person name="Paley R.K."/>
            <person name="Rimmer G."/>
            <person name="Ryder D."/>
            <person name="Hooper P."/>
            <person name="Stone D."/>
            <person name="Feist S.W."/>
        </authorList>
    </citation>
    <scope>NUCLEOTIDE SEQUENCE</scope>
</reference>
<name>A0A2H9TCG5_9ZZZZ</name>
<evidence type="ECO:0000313" key="1">
    <source>
        <dbReference type="EMBL" id="PJE80887.1"/>
    </source>
</evidence>